<dbReference type="Proteomes" id="UP000016662">
    <property type="component" value="Unassembled WGS sequence"/>
</dbReference>
<reference evidence="1 2" key="1">
    <citation type="submission" date="2013-07" db="EMBL/GenBank/DDBJ databases">
        <authorList>
            <person name="Weinstock G."/>
            <person name="Sodergren E."/>
            <person name="Wylie T."/>
            <person name="Fulton L."/>
            <person name="Fulton R."/>
            <person name="Fronick C."/>
            <person name="O'Laughlin M."/>
            <person name="Godfrey J."/>
            <person name="Miner T."/>
            <person name="Herter B."/>
            <person name="Appelbaum E."/>
            <person name="Cordes M."/>
            <person name="Lek S."/>
            <person name="Wollam A."/>
            <person name="Pepin K.H."/>
            <person name="Palsikar V.B."/>
            <person name="Mitreva M."/>
            <person name="Wilson R.K."/>
        </authorList>
    </citation>
    <scope>NUCLEOTIDE SEQUENCE [LARGE SCALE GENOMIC DNA]</scope>
    <source>
        <strain evidence="1 2">ATCC 27760</strain>
    </source>
</reference>
<dbReference type="HOGENOM" id="CLU_2467126_0_0_9"/>
<proteinExistence type="predicted"/>
<dbReference type="STRING" id="411473.RUMCAL_00293"/>
<protein>
    <submittedName>
        <fullName evidence="1">Uncharacterized protein</fullName>
    </submittedName>
</protein>
<evidence type="ECO:0000313" key="2">
    <source>
        <dbReference type="Proteomes" id="UP000016662"/>
    </source>
</evidence>
<sequence>MFVKQYVLYGDIRLFGYDADDGWQLLSDGYIDADAELDYFEANTVTKDAILYGGRMQKYLSCDVIRLYQPDPEAISICIDVRQALQQF</sequence>
<organism evidence="1 2">
    <name type="scientific">Ruminococcus callidus ATCC 27760</name>
    <dbReference type="NCBI Taxonomy" id="411473"/>
    <lineage>
        <taxon>Bacteria</taxon>
        <taxon>Bacillati</taxon>
        <taxon>Bacillota</taxon>
        <taxon>Clostridia</taxon>
        <taxon>Eubacteriales</taxon>
        <taxon>Oscillospiraceae</taxon>
        <taxon>Ruminococcus</taxon>
    </lineage>
</organism>
<evidence type="ECO:0000313" key="1">
    <source>
        <dbReference type="EMBL" id="ERJ97221.1"/>
    </source>
</evidence>
<accession>U2KFC0</accession>
<keyword evidence="2" id="KW-1185">Reference proteome</keyword>
<comment type="caution">
    <text evidence="1">The sequence shown here is derived from an EMBL/GenBank/DDBJ whole genome shotgun (WGS) entry which is preliminary data.</text>
</comment>
<gene>
    <name evidence="1" type="ORF">RUMCAL_00293</name>
</gene>
<dbReference type="EMBL" id="AWVF01000031">
    <property type="protein sequence ID" value="ERJ97221.1"/>
    <property type="molecule type" value="Genomic_DNA"/>
</dbReference>
<dbReference type="PATRIC" id="fig|411473.3.peg.236"/>
<dbReference type="AlphaFoldDB" id="U2KFC0"/>
<name>U2KFC0_9FIRM</name>